<dbReference type="Proteomes" id="UP000289738">
    <property type="component" value="Chromosome B03"/>
</dbReference>
<dbReference type="Pfam" id="PF01823">
    <property type="entry name" value="MACPF"/>
    <property type="match status" value="1"/>
</dbReference>
<dbReference type="GO" id="GO:0005886">
    <property type="term" value="C:plasma membrane"/>
    <property type="evidence" value="ECO:0007669"/>
    <property type="project" value="TreeGrafter"/>
</dbReference>
<evidence type="ECO:0000313" key="3">
    <source>
        <dbReference type="EMBL" id="RYR18565.1"/>
    </source>
</evidence>
<dbReference type="PANTHER" id="PTHR33199:SF8">
    <property type="entry name" value="MACPF DOMAIN-CONTAINING PROTEIN NSL1"/>
    <property type="match status" value="1"/>
</dbReference>
<sequence>MPVSSDHAALLGTLSPQSAAEKAVQAIGLGYDVCRDIRFSACKDRLLQLDHNHTRDLLFPAGVIVPDVPTSVKCHQGDRFRASSGLLSFQQMSEFFNEKLSLSGKIPSGLFNAMFDMRNSWKKDAASTKSLAFDGCFITLYNVELDTNNRTHLTLSQDVKRAVPTSWNPAALAEFIQKYGTHIVVGIKMGGMDVVHIKQLKTSDAGPNEMETLLQQLANERFLEDLNRSSNGKTVKISGKLQDDQYMPWEQHLALAASVRPNVTSHSNNEYNHPVSSYTKLLWLLKFLFKQDIISISVRRGGIVGIGQHHNQWISTISESPNVISMSLVPITSLLPSDRGYGFLRHAVNLYITCEKACFLEQLLGLSLVVYWSIRLLLLACSYHDKPPTEELHQFLQFQLPREWALGVGPRRRKGKSPALQFSFMGSKLYVNTAKVNSGRRPVTGIRLFLEGRKSDHLGIHLQHLANLPSIIQIFDNHDLEYADDSLDKAYFEPVSSKMFSHVCTAPVECNSHTGGYACIVTKAWFEVRLIKRKKVLFLRLEYSILSSSISRRGEWSGTSSIVRKSGFFSTLLSTRLSKGLHQIETDPKPLKDDASNAVGYHGESNTDQPVPTKPPKMLRFVDTKEVVRGPEDMPGHWMVTGARLCVQDGKISIKVKHSLLDYPDMDN</sequence>
<evidence type="ECO:0000313" key="4">
    <source>
        <dbReference type="Proteomes" id="UP000289738"/>
    </source>
</evidence>
<dbReference type="AlphaFoldDB" id="A0A444ZWF7"/>
<reference evidence="3 4" key="1">
    <citation type="submission" date="2019-01" db="EMBL/GenBank/DDBJ databases">
        <title>Sequencing of cultivated peanut Arachis hypogaea provides insights into genome evolution and oil improvement.</title>
        <authorList>
            <person name="Chen X."/>
        </authorList>
    </citation>
    <scope>NUCLEOTIDE SEQUENCE [LARGE SCALE GENOMIC DNA]</scope>
    <source>
        <strain evidence="4">cv. Fuhuasheng</strain>
        <tissue evidence="3">Leaves</tissue>
    </source>
</reference>
<dbReference type="GO" id="GO:0009626">
    <property type="term" value="P:plant-type hypersensitive response"/>
    <property type="evidence" value="ECO:0007669"/>
    <property type="project" value="TreeGrafter"/>
</dbReference>
<dbReference type="SMART" id="SM00457">
    <property type="entry name" value="MACPF"/>
    <property type="match status" value="1"/>
</dbReference>
<dbReference type="STRING" id="3818.A0A444ZWF7"/>
<organism evidence="3 4">
    <name type="scientific">Arachis hypogaea</name>
    <name type="common">Peanut</name>
    <dbReference type="NCBI Taxonomy" id="3818"/>
    <lineage>
        <taxon>Eukaryota</taxon>
        <taxon>Viridiplantae</taxon>
        <taxon>Streptophyta</taxon>
        <taxon>Embryophyta</taxon>
        <taxon>Tracheophyta</taxon>
        <taxon>Spermatophyta</taxon>
        <taxon>Magnoliopsida</taxon>
        <taxon>eudicotyledons</taxon>
        <taxon>Gunneridae</taxon>
        <taxon>Pentapetalae</taxon>
        <taxon>rosids</taxon>
        <taxon>fabids</taxon>
        <taxon>Fabales</taxon>
        <taxon>Fabaceae</taxon>
        <taxon>Papilionoideae</taxon>
        <taxon>50 kb inversion clade</taxon>
        <taxon>dalbergioids sensu lato</taxon>
        <taxon>Dalbergieae</taxon>
        <taxon>Pterocarpus clade</taxon>
        <taxon>Arachis</taxon>
    </lineage>
</organism>
<gene>
    <name evidence="3" type="ORF">Ahy_B03g063193</name>
</gene>
<protein>
    <recommendedName>
        <fullName evidence="2">MACPF domain-containing protein</fullName>
    </recommendedName>
</protein>
<feature type="region of interest" description="Disordered" evidence="1">
    <location>
        <begin position="585"/>
        <end position="616"/>
    </location>
</feature>
<dbReference type="PANTHER" id="PTHR33199">
    <property type="entry name" value="MACPF DOMAIN-CONTAINING PROTEIN CAD1"/>
    <property type="match status" value="1"/>
</dbReference>
<dbReference type="PROSITE" id="PS51412">
    <property type="entry name" value="MACPF_2"/>
    <property type="match status" value="1"/>
</dbReference>
<evidence type="ECO:0000259" key="2">
    <source>
        <dbReference type="PROSITE" id="PS51412"/>
    </source>
</evidence>
<feature type="domain" description="MACPF" evidence="2">
    <location>
        <begin position="10"/>
        <end position="367"/>
    </location>
</feature>
<evidence type="ECO:0000256" key="1">
    <source>
        <dbReference type="SAM" id="MobiDB-lite"/>
    </source>
</evidence>
<dbReference type="InterPro" id="IPR044663">
    <property type="entry name" value="CAD1/NSL1-like"/>
</dbReference>
<feature type="compositionally biased region" description="Basic and acidic residues" evidence="1">
    <location>
        <begin position="585"/>
        <end position="595"/>
    </location>
</feature>
<dbReference type="EMBL" id="SDMP01000013">
    <property type="protein sequence ID" value="RYR18565.1"/>
    <property type="molecule type" value="Genomic_DNA"/>
</dbReference>
<keyword evidence="4" id="KW-1185">Reference proteome</keyword>
<dbReference type="InterPro" id="IPR020864">
    <property type="entry name" value="MACPF"/>
</dbReference>
<comment type="caution">
    <text evidence="3">The sequence shown here is derived from an EMBL/GenBank/DDBJ whole genome shotgun (WGS) entry which is preliminary data.</text>
</comment>
<proteinExistence type="predicted"/>
<accession>A0A444ZWF7</accession>
<name>A0A444ZWF7_ARAHY</name>
<dbReference type="GO" id="GO:2000031">
    <property type="term" value="P:regulation of salicylic acid mediated signaling pathway"/>
    <property type="evidence" value="ECO:0007669"/>
    <property type="project" value="InterPro"/>
</dbReference>